<dbReference type="SMART" id="SM00112">
    <property type="entry name" value="CA"/>
    <property type="match status" value="2"/>
</dbReference>
<dbReference type="Pfam" id="PF18962">
    <property type="entry name" value="Por_Secre_tail"/>
    <property type="match status" value="1"/>
</dbReference>
<evidence type="ECO:0000256" key="2">
    <source>
        <dbReference type="ARBA" id="ARBA00022692"/>
    </source>
</evidence>
<dbReference type="InterPro" id="IPR050174">
    <property type="entry name" value="Protocadherin/Cadherin-CA"/>
</dbReference>
<dbReference type="Gene3D" id="2.60.40.10">
    <property type="entry name" value="Immunoglobulins"/>
    <property type="match status" value="1"/>
</dbReference>
<dbReference type="InterPro" id="IPR015919">
    <property type="entry name" value="Cadherin-like_sf"/>
</dbReference>
<accession>A0ABT3RC11</accession>
<evidence type="ECO:0000256" key="1">
    <source>
        <dbReference type="ARBA" id="ARBA00004167"/>
    </source>
</evidence>
<dbReference type="PANTHER" id="PTHR24028:SF316">
    <property type="entry name" value="NEURAL-CADHERIN-LIKE"/>
    <property type="match status" value="1"/>
</dbReference>
<dbReference type="PANTHER" id="PTHR24028">
    <property type="entry name" value="CADHERIN-87A"/>
    <property type="match status" value="1"/>
</dbReference>
<keyword evidence="2" id="KW-0812">Transmembrane</keyword>
<feature type="domain" description="Cadherin" evidence="5">
    <location>
        <begin position="853"/>
        <end position="953"/>
    </location>
</feature>
<sequence>MQQFYYQVLLKGKTSLKQIITSLCSHQLNLCKSNFLFLCCFLFIGIGKSMGQSSFAWQSISANSPSSGRSTYPSVAIHPNGVPYVAFMDDMNDGKATVKRFNGLDWLPVGAGVISDYMAYEVSMLIDREGTPFVAFVDVANGARATVKKFDGKNWVTVGAAGFSAGRVTYLSLALNGSQPYVAYQDGANGNKATVMEFDGTNWVTLGPAGFSAGVVRDVSLATSTYTGAPHVVYADESNGLKATVLYYGGNSFGWLRAGAETASAGGAAFTRLAFGPDDQPYVAFQDYSNGYKVTVTKRSGSKWVTVGAAGFSEGGADDIMLKMDAAKTPYVAFRDRGNGRKATVMKFEGANWGPVGAAGFSAGEAYSISMDFDRQNTPFVAYEDKSVGYRTAVMGFTRKYDVAPPVITTQPLEASIQAGGNTSLSVAASGDGNLTYQWQVSKDGGAFFSDVHDGGAYSGATTAKLNLTKVPISVNGDLYRAKVSNGPGTYSAFAKLNVTKGTFDNTRVWQALGKLDFSEGVVWNTTIALDSKGMPYVAFKDEENGKKATVMKYNGNSWETVGKVGFTGIEVFSPILALDPNDKPYIVYSHHPLGEKSTMMTFNGSDWETVGPEGFVNQGVQALDFDPTGIPHVVCEVSGTRNVLVLRYHNSVWEEVGNWGANYDRMGDRPVIAIDKSGTMYVAYIDVLSDSKLTVKKLVNNNWVAVGAIGFSPEKSTAIAFKLDRAGNPYIAYKTDHTTGFKPSAMRYNGTSWESLGKVGFAEGEVLHITLDFDATGMPLMAYQDANRNVTVMRFDGEGWSPVGKAGFSDGRVQFPNLATDENGIPYVVYQGPNGKAVVKRFVPFVNYAPNDLTLSSTSVNENVYANSAVGSFSSEDANAEDTHTYTLISGEGDTDNSVFSISGSDLKMKISPNYEVKKSYTIRVRTEDTNGGKLDKAFVITINDVNEAPKGLALSATFINENNVIGHVIATLSTQDEDEDENHIYELVDGAGSTGNAFFTIEANKLRTAIVFDREQKSAYNIRIQVKDKSGLTYSTSRIIDIRDVNEAPTAIVLSKEDINESNKVGAVIGTLSASDQDVNDFHSFAFVEGEGSSDNGAFVIEGNTLKAAQIFYFQLKDKYSIRIQAEDSKGLTYEEVKIITINYVEGTVTGIVDEKNQMLKVYPNPASQQLSISFDRTIESVSLVNSQGATVLTRQGSSDQIRLSLDPLSSGVYTVLISANGKLYSRRLVVAK</sequence>
<feature type="domain" description="Cadherin" evidence="5">
    <location>
        <begin position="961"/>
        <end position="1053"/>
    </location>
</feature>
<dbReference type="InterPro" id="IPR013783">
    <property type="entry name" value="Ig-like_fold"/>
</dbReference>
<dbReference type="Proteomes" id="UP001207228">
    <property type="component" value="Unassembled WGS sequence"/>
</dbReference>
<dbReference type="SUPFAM" id="SSF48726">
    <property type="entry name" value="Immunoglobulin"/>
    <property type="match status" value="1"/>
</dbReference>
<proteinExistence type="predicted"/>
<organism evidence="6 7">
    <name type="scientific">Pontibacter anaerobius</name>
    <dbReference type="NCBI Taxonomy" id="2993940"/>
    <lineage>
        <taxon>Bacteria</taxon>
        <taxon>Pseudomonadati</taxon>
        <taxon>Bacteroidota</taxon>
        <taxon>Cytophagia</taxon>
        <taxon>Cytophagales</taxon>
        <taxon>Hymenobacteraceae</taxon>
        <taxon>Pontibacter</taxon>
    </lineage>
</organism>
<dbReference type="PROSITE" id="PS50268">
    <property type="entry name" value="CADHERIN_2"/>
    <property type="match status" value="3"/>
</dbReference>
<keyword evidence="3" id="KW-1133">Transmembrane helix</keyword>
<dbReference type="InterPro" id="IPR036179">
    <property type="entry name" value="Ig-like_dom_sf"/>
</dbReference>
<dbReference type="EMBL" id="JAPFQO010000002">
    <property type="protein sequence ID" value="MCX2739066.1"/>
    <property type="molecule type" value="Genomic_DNA"/>
</dbReference>
<evidence type="ECO:0000256" key="3">
    <source>
        <dbReference type="ARBA" id="ARBA00022989"/>
    </source>
</evidence>
<dbReference type="CDD" id="cd11304">
    <property type="entry name" value="Cadherin_repeat"/>
    <property type="match status" value="3"/>
</dbReference>
<evidence type="ECO:0000313" key="7">
    <source>
        <dbReference type="Proteomes" id="UP001207228"/>
    </source>
</evidence>
<name>A0ABT3RC11_9BACT</name>
<evidence type="ECO:0000313" key="6">
    <source>
        <dbReference type="EMBL" id="MCX2739066.1"/>
    </source>
</evidence>
<dbReference type="RefSeq" id="WP_266051122.1">
    <property type="nucleotide sequence ID" value="NZ_JAPFQO010000002.1"/>
</dbReference>
<keyword evidence="7" id="KW-1185">Reference proteome</keyword>
<evidence type="ECO:0000256" key="4">
    <source>
        <dbReference type="ARBA" id="ARBA00023180"/>
    </source>
</evidence>
<dbReference type="Pfam" id="PF00028">
    <property type="entry name" value="Cadherin"/>
    <property type="match status" value="1"/>
</dbReference>
<keyword evidence="4" id="KW-0325">Glycoprotein</keyword>
<keyword evidence="3" id="KW-0472">Membrane</keyword>
<feature type="domain" description="Cadherin" evidence="5">
    <location>
        <begin position="1061"/>
        <end position="1170"/>
    </location>
</feature>
<dbReference type="NCBIfam" id="TIGR04183">
    <property type="entry name" value="Por_Secre_tail"/>
    <property type="match status" value="1"/>
</dbReference>
<reference evidence="6 7" key="1">
    <citation type="submission" date="2022-11" db="EMBL/GenBank/DDBJ databases">
        <title>The characterization of three novel Bacteroidetes species and genomic analysis of their roles in tidal elemental geochemical cycles.</title>
        <authorList>
            <person name="Ma K.-J."/>
        </authorList>
    </citation>
    <scope>NUCLEOTIDE SEQUENCE [LARGE SCALE GENOMIC DNA]</scope>
    <source>
        <strain evidence="6 7">M82</strain>
    </source>
</reference>
<protein>
    <submittedName>
        <fullName evidence="6">T9SS type A sorting domain-containing protein</fullName>
    </submittedName>
</protein>
<gene>
    <name evidence="6" type="ORF">OO017_03830</name>
</gene>
<dbReference type="InterPro" id="IPR002126">
    <property type="entry name" value="Cadherin-like_dom"/>
</dbReference>
<evidence type="ECO:0000259" key="5">
    <source>
        <dbReference type="PROSITE" id="PS50268"/>
    </source>
</evidence>
<dbReference type="Gene3D" id="2.60.40.60">
    <property type="entry name" value="Cadherins"/>
    <property type="match status" value="3"/>
</dbReference>
<dbReference type="SUPFAM" id="SSF49313">
    <property type="entry name" value="Cadherin-like"/>
    <property type="match status" value="3"/>
</dbReference>
<dbReference type="SUPFAM" id="SSF89372">
    <property type="entry name" value="Fucose-specific lectin"/>
    <property type="match status" value="3"/>
</dbReference>
<dbReference type="InterPro" id="IPR026444">
    <property type="entry name" value="Secre_tail"/>
</dbReference>
<comment type="caution">
    <text evidence="6">The sequence shown here is derived from an EMBL/GenBank/DDBJ whole genome shotgun (WGS) entry which is preliminary data.</text>
</comment>
<comment type="subcellular location">
    <subcellularLocation>
        <location evidence="1">Membrane</location>
        <topology evidence="1">Single-pass membrane protein</topology>
    </subcellularLocation>
</comment>